<proteinExistence type="predicted"/>
<protein>
    <submittedName>
        <fullName evidence="1">Uncharacterized protein</fullName>
    </submittedName>
</protein>
<dbReference type="EMBL" id="JAJUOS010000002">
    <property type="protein sequence ID" value="MCE5972479.1"/>
    <property type="molecule type" value="Genomic_DNA"/>
</dbReference>
<name>A0ABS8YRH6_9RHOB</name>
<keyword evidence="2" id="KW-1185">Reference proteome</keyword>
<comment type="caution">
    <text evidence="1">The sequence shown here is derived from an EMBL/GenBank/DDBJ whole genome shotgun (WGS) entry which is preliminary data.</text>
</comment>
<evidence type="ECO:0000313" key="1">
    <source>
        <dbReference type="EMBL" id="MCE5972479.1"/>
    </source>
</evidence>
<gene>
    <name evidence="1" type="ORF">LZA78_03150</name>
</gene>
<evidence type="ECO:0000313" key="2">
    <source>
        <dbReference type="Proteomes" id="UP001521181"/>
    </source>
</evidence>
<reference evidence="1 2" key="1">
    <citation type="submission" date="2021-12" db="EMBL/GenBank/DDBJ databases">
        <title>Sinirhodobacter sp. WL0062 is a bacterium isolated from seawater.</title>
        <authorList>
            <person name="Wang L."/>
            <person name="He W."/>
            <person name="Zhang D.-F."/>
        </authorList>
    </citation>
    <scope>NUCLEOTIDE SEQUENCE [LARGE SCALE GENOMIC DNA]</scope>
    <source>
        <strain evidence="1 2">WL0062</strain>
    </source>
</reference>
<organism evidence="1 2">
    <name type="scientific">Rhodobacter flavimaris</name>
    <dbReference type="NCBI Taxonomy" id="2907145"/>
    <lineage>
        <taxon>Bacteria</taxon>
        <taxon>Pseudomonadati</taxon>
        <taxon>Pseudomonadota</taxon>
        <taxon>Alphaproteobacteria</taxon>
        <taxon>Rhodobacterales</taxon>
        <taxon>Rhodobacter group</taxon>
        <taxon>Rhodobacter</taxon>
    </lineage>
</organism>
<sequence length="66" mass="7720">MSSAQTLMARVARLEYARRPRLSRIASAYGSFEEFAERVRQEMAAGALDRDFPLPELERWEREKLC</sequence>
<dbReference type="RefSeq" id="WP_233675498.1">
    <property type="nucleotide sequence ID" value="NZ_JAJUOS010000002.1"/>
</dbReference>
<accession>A0ABS8YRH6</accession>
<dbReference type="Proteomes" id="UP001521181">
    <property type="component" value="Unassembled WGS sequence"/>
</dbReference>